<sequence length="102" mass="10837">MQIKSIALLALPFFALLASAAPADSQEQPTTGAQQDTAPANSETKTTCTGLTKQQLDALGNISKDLKDAATCFQATHFKDPKVHADLDRQMSKVDDFSGLKG</sequence>
<reference evidence="3" key="1">
    <citation type="journal article" date="2022" name="IScience">
        <title>Evolution of zygomycete secretomes and the origins of terrestrial fungal ecologies.</title>
        <authorList>
            <person name="Chang Y."/>
            <person name="Wang Y."/>
            <person name="Mondo S."/>
            <person name="Ahrendt S."/>
            <person name="Andreopoulos W."/>
            <person name="Barry K."/>
            <person name="Beard J."/>
            <person name="Benny G.L."/>
            <person name="Blankenship S."/>
            <person name="Bonito G."/>
            <person name="Cuomo C."/>
            <person name="Desiro A."/>
            <person name="Gervers K.A."/>
            <person name="Hundley H."/>
            <person name="Kuo A."/>
            <person name="LaButti K."/>
            <person name="Lang B.F."/>
            <person name="Lipzen A."/>
            <person name="O'Donnell K."/>
            <person name="Pangilinan J."/>
            <person name="Reynolds N."/>
            <person name="Sandor L."/>
            <person name="Smith M.E."/>
            <person name="Tsang A."/>
            <person name="Grigoriev I.V."/>
            <person name="Stajich J.E."/>
            <person name="Spatafora J.W."/>
        </authorList>
    </citation>
    <scope>NUCLEOTIDE SEQUENCE</scope>
    <source>
        <strain evidence="3">RSA 2281</strain>
    </source>
</reference>
<evidence type="ECO:0000313" key="4">
    <source>
        <dbReference type="Proteomes" id="UP001209540"/>
    </source>
</evidence>
<protein>
    <submittedName>
        <fullName evidence="3">Uncharacterized protein</fullName>
    </submittedName>
</protein>
<keyword evidence="4" id="KW-1185">Reference proteome</keyword>
<proteinExistence type="predicted"/>
<evidence type="ECO:0000256" key="1">
    <source>
        <dbReference type="SAM" id="MobiDB-lite"/>
    </source>
</evidence>
<dbReference type="EMBL" id="JAIXMP010000004">
    <property type="protein sequence ID" value="KAI9274607.1"/>
    <property type="molecule type" value="Genomic_DNA"/>
</dbReference>
<feature type="region of interest" description="Disordered" evidence="1">
    <location>
        <begin position="22"/>
        <end position="48"/>
    </location>
</feature>
<keyword evidence="2" id="KW-0732">Signal</keyword>
<feature type="signal peptide" evidence="2">
    <location>
        <begin position="1"/>
        <end position="25"/>
    </location>
</feature>
<feature type="compositionally biased region" description="Polar residues" evidence="1">
    <location>
        <begin position="25"/>
        <end position="48"/>
    </location>
</feature>
<dbReference type="AlphaFoldDB" id="A0AAD5K8L6"/>
<evidence type="ECO:0000313" key="3">
    <source>
        <dbReference type="EMBL" id="KAI9274607.1"/>
    </source>
</evidence>
<feature type="chain" id="PRO_5041928146" evidence="2">
    <location>
        <begin position="26"/>
        <end position="102"/>
    </location>
</feature>
<organism evidence="3 4">
    <name type="scientific">Phascolomyces articulosus</name>
    <dbReference type="NCBI Taxonomy" id="60185"/>
    <lineage>
        <taxon>Eukaryota</taxon>
        <taxon>Fungi</taxon>
        <taxon>Fungi incertae sedis</taxon>
        <taxon>Mucoromycota</taxon>
        <taxon>Mucoromycotina</taxon>
        <taxon>Mucoromycetes</taxon>
        <taxon>Mucorales</taxon>
        <taxon>Lichtheimiaceae</taxon>
        <taxon>Phascolomyces</taxon>
    </lineage>
</organism>
<accession>A0AAD5K8L6</accession>
<reference evidence="3" key="2">
    <citation type="submission" date="2023-02" db="EMBL/GenBank/DDBJ databases">
        <authorList>
            <consortium name="DOE Joint Genome Institute"/>
            <person name="Mondo S.J."/>
            <person name="Chang Y."/>
            <person name="Wang Y."/>
            <person name="Ahrendt S."/>
            <person name="Andreopoulos W."/>
            <person name="Barry K."/>
            <person name="Beard J."/>
            <person name="Benny G.L."/>
            <person name="Blankenship S."/>
            <person name="Bonito G."/>
            <person name="Cuomo C."/>
            <person name="Desiro A."/>
            <person name="Gervers K.A."/>
            <person name="Hundley H."/>
            <person name="Kuo A."/>
            <person name="LaButti K."/>
            <person name="Lang B.F."/>
            <person name="Lipzen A."/>
            <person name="O'Donnell K."/>
            <person name="Pangilinan J."/>
            <person name="Reynolds N."/>
            <person name="Sandor L."/>
            <person name="Smith M.W."/>
            <person name="Tsang A."/>
            <person name="Grigoriev I.V."/>
            <person name="Stajich J.E."/>
            <person name="Spatafora J.W."/>
        </authorList>
    </citation>
    <scope>NUCLEOTIDE SEQUENCE</scope>
    <source>
        <strain evidence="3">RSA 2281</strain>
    </source>
</reference>
<dbReference type="Proteomes" id="UP001209540">
    <property type="component" value="Unassembled WGS sequence"/>
</dbReference>
<comment type="caution">
    <text evidence="3">The sequence shown here is derived from an EMBL/GenBank/DDBJ whole genome shotgun (WGS) entry which is preliminary data.</text>
</comment>
<name>A0AAD5K8L6_9FUNG</name>
<gene>
    <name evidence="3" type="ORF">BDA99DRAFT_533230</name>
</gene>
<evidence type="ECO:0000256" key="2">
    <source>
        <dbReference type="SAM" id="SignalP"/>
    </source>
</evidence>